<keyword evidence="3" id="KW-1185">Reference proteome</keyword>
<evidence type="ECO:0000256" key="1">
    <source>
        <dbReference type="SAM" id="MobiDB-lite"/>
    </source>
</evidence>
<gene>
    <name evidence="2" type="ORF">JI751_00615</name>
</gene>
<reference evidence="2 3" key="1">
    <citation type="submission" date="2021-01" db="EMBL/GenBank/DDBJ databases">
        <title>Genome seq and assembly of Nocardiodes sp. G10.</title>
        <authorList>
            <person name="Chhetri G."/>
        </authorList>
    </citation>
    <scope>NUCLEOTIDE SEQUENCE [LARGE SCALE GENOMIC DNA]</scope>
    <source>
        <strain evidence="2 3">G10</strain>
    </source>
</reference>
<sequence length="64" mass="6858">MLKVVLVVALIALVVWALVKLMLRRLDGGGAGGSRPRALGPDDDPDFLRGLDRKPKPGPKPDDD</sequence>
<organism evidence="2 3">
    <name type="scientific">Nocardioides baculatus</name>
    <dbReference type="NCBI Taxonomy" id="2801337"/>
    <lineage>
        <taxon>Bacteria</taxon>
        <taxon>Bacillati</taxon>
        <taxon>Actinomycetota</taxon>
        <taxon>Actinomycetes</taxon>
        <taxon>Propionibacteriales</taxon>
        <taxon>Nocardioidaceae</taxon>
        <taxon>Nocardioides</taxon>
    </lineage>
</organism>
<accession>A0ABS1L316</accession>
<protein>
    <submittedName>
        <fullName evidence="2">Uncharacterized protein</fullName>
    </submittedName>
</protein>
<proteinExistence type="predicted"/>
<comment type="caution">
    <text evidence="2">The sequence shown here is derived from an EMBL/GenBank/DDBJ whole genome shotgun (WGS) entry which is preliminary data.</text>
</comment>
<feature type="compositionally biased region" description="Basic and acidic residues" evidence="1">
    <location>
        <begin position="46"/>
        <end position="64"/>
    </location>
</feature>
<evidence type="ECO:0000313" key="2">
    <source>
        <dbReference type="EMBL" id="MBL0746096.1"/>
    </source>
</evidence>
<feature type="region of interest" description="Disordered" evidence="1">
    <location>
        <begin position="29"/>
        <end position="64"/>
    </location>
</feature>
<name>A0ABS1L316_9ACTN</name>
<dbReference type="Proteomes" id="UP000636918">
    <property type="component" value="Unassembled WGS sequence"/>
</dbReference>
<dbReference type="EMBL" id="JAERSG010000001">
    <property type="protein sequence ID" value="MBL0746096.1"/>
    <property type="molecule type" value="Genomic_DNA"/>
</dbReference>
<dbReference type="RefSeq" id="WP_201932176.1">
    <property type="nucleotide sequence ID" value="NZ_JAERSG010000001.1"/>
</dbReference>
<evidence type="ECO:0000313" key="3">
    <source>
        <dbReference type="Proteomes" id="UP000636918"/>
    </source>
</evidence>